<dbReference type="EMBL" id="JRNT01000005">
    <property type="protein sequence ID" value="KGF48301.1"/>
    <property type="molecule type" value="Genomic_DNA"/>
</dbReference>
<dbReference type="NCBIfam" id="NF001030">
    <property type="entry name" value="PRK00110.1"/>
    <property type="match status" value="1"/>
</dbReference>
<sequence>MSGHSKWANIKHKKGKTDALKAKVTTKISREITVAVRMGGSDPTGNMRLKLALQKARENNITKDNIQRAIQKGAGASDTSNYVEITYEGYGPGGVAVRVEAMTDNKNRAAADVRHAFTKQGGNMGESGCVAWMFTSKGIFVVSKEGHDEDELTLLALDAGAEDLKVEDDAFEIYTTPEEFDAVEAALAEANIETEVAKITMMPDNYIELSGEDAVKMQKMLDALDDLDDVQDVYHNAILPEEE</sequence>
<keyword evidence="2 6" id="KW-0963">Cytoplasm</keyword>
<dbReference type="NCBIfam" id="TIGR01033">
    <property type="entry name" value="YebC/PmpR family DNA-binding transcriptional regulator"/>
    <property type="match status" value="1"/>
</dbReference>
<dbReference type="InterPro" id="IPR017856">
    <property type="entry name" value="Integrase-like_N"/>
</dbReference>
<proteinExistence type="inferred from homology"/>
<evidence type="ECO:0000256" key="3">
    <source>
        <dbReference type="ARBA" id="ARBA00023015"/>
    </source>
</evidence>
<comment type="similarity">
    <text evidence="1 6">Belongs to the TACO1 family.</text>
</comment>
<dbReference type="HAMAP" id="MF_00693">
    <property type="entry name" value="Transcrip_reg_TACO1"/>
    <property type="match status" value="1"/>
</dbReference>
<evidence type="ECO:0000256" key="1">
    <source>
        <dbReference type="ARBA" id="ARBA00008724"/>
    </source>
</evidence>
<name>A0A096ANR1_9FIRM</name>
<dbReference type="GO" id="GO:0003677">
    <property type="term" value="F:DNA binding"/>
    <property type="evidence" value="ECO:0007669"/>
    <property type="project" value="UniProtKB-UniRule"/>
</dbReference>
<feature type="domain" description="TACO1/YebC-like N-terminal" evidence="8">
    <location>
        <begin position="5"/>
        <end position="75"/>
    </location>
</feature>
<dbReference type="NCBIfam" id="NF009044">
    <property type="entry name" value="PRK12378.1"/>
    <property type="match status" value="1"/>
</dbReference>
<protein>
    <recommendedName>
        <fullName evidence="6">Probable transcriptional regulatory protein HMPREF0872_01545</fullName>
    </recommendedName>
</protein>
<gene>
    <name evidence="9" type="ORF">HMPREF0872_01545</name>
</gene>
<evidence type="ECO:0000313" key="10">
    <source>
        <dbReference type="Proteomes" id="UP000029628"/>
    </source>
</evidence>
<dbReference type="FunFam" id="3.30.70.980:FF:000002">
    <property type="entry name" value="Probable transcriptional regulatory protein YebC"/>
    <property type="match status" value="1"/>
</dbReference>
<evidence type="ECO:0000259" key="8">
    <source>
        <dbReference type="Pfam" id="PF20772"/>
    </source>
</evidence>
<dbReference type="Proteomes" id="UP000029628">
    <property type="component" value="Unassembled WGS sequence"/>
</dbReference>
<keyword evidence="10" id="KW-1185">Reference proteome</keyword>
<dbReference type="InterPro" id="IPR048300">
    <property type="entry name" value="TACO1_YebC-like_2nd/3rd_dom"/>
</dbReference>
<dbReference type="Gene3D" id="1.10.10.200">
    <property type="match status" value="1"/>
</dbReference>
<dbReference type="AlphaFoldDB" id="A0A096ANR1"/>
<dbReference type="eggNOG" id="COG0217">
    <property type="taxonomic scope" value="Bacteria"/>
</dbReference>
<keyword evidence="3 6" id="KW-0805">Transcription regulation</keyword>
<dbReference type="Pfam" id="PF01709">
    <property type="entry name" value="Transcrip_reg"/>
    <property type="match status" value="1"/>
</dbReference>
<reference evidence="9 10" key="1">
    <citation type="submission" date="2014-07" db="EMBL/GenBank/DDBJ databases">
        <authorList>
            <person name="McCorrison J."/>
            <person name="Sanka R."/>
            <person name="Torralba M."/>
            <person name="Gillis M."/>
            <person name="Haft D.H."/>
            <person name="Methe B."/>
            <person name="Sutton G."/>
            <person name="Nelson K.E."/>
        </authorList>
    </citation>
    <scope>NUCLEOTIDE SEQUENCE [LARGE SCALE GENOMIC DNA]</scope>
    <source>
        <strain evidence="9 10">DNF00314</strain>
    </source>
</reference>
<dbReference type="GO" id="GO:0005829">
    <property type="term" value="C:cytosol"/>
    <property type="evidence" value="ECO:0007669"/>
    <property type="project" value="TreeGrafter"/>
</dbReference>
<keyword evidence="4 6" id="KW-0238">DNA-binding</keyword>
<evidence type="ECO:0000256" key="2">
    <source>
        <dbReference type="ARBA" id="ARBA00022490"/>
    </source>
</evidence>
<evidence type="ECO:0000259" key="7">
    <source>
        <dbReference type="Pfam" id="PF01709"/>
    </source>
</evidence>
<evidence type="ECO:0000313" key="9">
    <source>
        <dbReference type="EMBL" id="KGF48301.1"/>
    </source>
</evidence>
<evidence type="ECO:0000256" key="6">
    <source>
        <dbReference type="HAMAP-Rule" id="MF_00693"/>
    </source>
</evidence>
<dbReference type="RefSeq" id="WP_038151270.1">
    <property type="nucleotide sequence ID" value="NZ_JRNT01000005.1"/>
</dbReference>
<comment type="caution">
    <text evidence="9">The sequence shown here is derived from an EMBL/GenBank/DDBJ whole genome shotgun (WGS) entry which is preliminary data.</text>
</comment>
<keyword evidence="5 6" id="KW-0804">Transcription</keyword>
<feature type="domain" description="TACO1/YebC-like second and third" evidence="7">
    <location>
        <begin position="82"/>
        <end position="237"/>
    </location>
</feature>
<evidence type="ECO:0000256" key="4">
    <source>
        <dbReference type="ARBA" id="ARBA00023125"/>
    </source>
</evidence>
<dbReference type="InterPro" id="IPR029072">
    <property type="entry name" value="YebC-like"/>
</dbReference>
<comment type="subcellular location">
    <subcellularLocation>
        <location evidence="6">Cytoplasm</location>
    </subcellularLocation>
</comment>
<dbReference type="InterPro" id="IPR026564">
    <property type="entry name" value="Transcrip_reg_TACO1-like_dom3"/>
</dbReference>
<dbReference type="GO" id="GO:0006355">
    <property type="term" value="P:regulation of DNA-templated transcription"/>
    <property type="evidence" value="ECO:0007669"/>
    <property type="project" value="UniProtKB-UniRule"/>
</dbReference>
<dbReference type="InterPro" id="IPR049083">
    <property type="entry name" value="TACO1_YebC_N"/>
</dbReference>
<dbReference type="Pfam" id="PF20772">
    <property type="entry name" value="TACO1_YebC_N"/>
    <property type="match status" value="1"/>
</dbReference>
<dbReference type="PANTHER" id="PTHR12532:SF6">
    <property type="entry name" value="TRANSCRIPTIONAL REGULATORY PROTEIN YEBC-RELATED"/>
    <property type="match status" value="1"/>
</dbReference>
<organism evidence="9 10">
    <name type="scientific">Veillonella montpellierensis DNF00314</name>
    <dbReference type="NCBI Taxonomy" id="1401067"/>
    <lineage>
        <taxon>Bacteria</taxon>
        <taxon>Bacillati</taxon>
        <taxon>Bacillota</taxon>
        <taxon>Negativicutes</taxon>
        <taxon>Veillonellales</taxon>
        <taxon>Veillonellaceae</taxon>
        <taxon>Veillonella</taxon>
    </lineage>
</organism>
<dbReference type="InterPro" id="IPR002876">
    <property type="entry name" value="Transcrip_reg_TACO1-like"/>
</dbReference>
<accession>A0A096ANR1</accession>
<dbReference type="PANTHER" id="PTHR12532">
    <property type="entry name" value="TRANSLATIONAL ACTIVATOR OF CYTOCHROME C OXIDASE 1"/>
    <property type="match status" value="1"/>
</dbReference>
<dbReference type="SUPFAM" id="SSF75625">
    <property type="entry name" value="YebC-like"/>
    <property type="match status" value="1"/>
</dbReference>
<dbReference type="FunFam" id="1.10.10.200:FF:000002">
    <property type="entry name" value="Probable transcriptional regulatory protein CLM62_37755"/>
    <property type="match status" value="1"/>
</dbReference>
<dbReference type="Gene3D" id="3.30.70.980">
    <property type="match status" value="2"/>
</dbReference>
<evidence type="ECO:0000256" key="5">
    <source>
        <dbReference type="ARBA" id="ARBA00023163"/>
    </source>
</evidence>